<proteinExistence type="predicted"/>
<evidence type="ECO:0000313" key="2">
    <source>
        <dbReference type="Proteomes" id="UP000199496"/>
    </source>
</evidence>
<dbReference type="AlphaFoldDB" id="A0A1H9FA56"/>
<dbReference type="OrthoDB" id="6140071at2"/>
<sequence>MKIFRIAVFFQILLFIFFAIPLKAEIVQTPFFGSSLTDAQLDAWNYYISEESARHGCSYGDDPRLVENPRGVLTDLAEGKPIEPLQVTLRTFLFSGESIQALLKRNMYIASMECNPVYHFEGDFIGHPVLPFEEYIDILFRKLDETPRISEHIDFIRSTKVASIDARWFWTFFVLDQDHHRLLGRDYDLVRALAMALPGPERQITPENSYWHIYDVVFKADMNDNMYVPNTNQCRGESAEPGQDIIVDKNIKWSSIAALYNAEGIRYSGAWRPSVRRESEGFTLAEGKLIDTPVNPYFNIERNVRIFPKECR</sequence>
<evidence type="ECO:0000313" key="1">
    <source>
        <dbReference type="EMBL" id="SEQ34188.1"/>
    </source>
</evidence>
<keyword evidence="2" id="KW-1185">Reference proteome</keyword>
<reference evidence="1 2" key="1">
    <citation type="submission" date="2016-10" db="EMBL/GenBank/DDBJ databases">
        <authorList>
            <person name="de Groot N.N."/>
        </authorList>
    </citation>
    <scope>NUCLEOTIDE SEQUENCE [LARGE SCALE GENOMIC DNA]</scope>
    <source>
        <strain evidence="1 2">B7-7</strain>
    </source>
</reference>
<dbReference type="Proteomes" id="UP000199496">
    <property type="component" value="Unassembled WGS sequence"/>
</dbReference>
<name>A0A1H9FA56_9GAMM</name>
<dbReference type="STRING" id="867345.SAMN05421693_12511"/>
<gene>
    <name evidence="1" type="ORF">SAMN05421693_12511</name>
</gene>
<organism evidence="1 2">
    <name type="scientific">Ectothiorhodospira magna</name>
    <dbReference type="NCBI Taxonomy" id="867345"/>
    <lineage>
        <taxon>Bacteria</taxon>
        <taxon>Pseudomonadati</taxon>
        <taxon>Pseudomonadota</taxon>
        <taxon>Gammaproteobacteria</taxon>
        <taxon>Chromatiales</taxon>
        <taxon>Ectothiorhodospiraceae</taxon>
        <taxon>Ectothiorhodospira</taxon>
    </lineage>
</organism>
<dbReference type="EMBL" id="FOFO01000025">
    <property type="protein sequence ID" value="SEQ34188.1"/>
    <property type="molecule type" value="Genomic_DNA"/>
</dbReference>
<dbReference type="RefSeq" id="WP_143339749.1">
    <property type="nucleotide sequence ID" value="NZ_FOFO01000025.1"/>
</dbReference>
<protein>
    <submittedName>
        <fullName evidence="1">Uncharacterized protein</fullName>
    </submittedName>
</protein>
<accession>A0A1H9FA56</accession>